<protein>
    <submittedName>
        <fullName evidence="9">Energy-coupling factor transporter ATP-binding protein EcfA2</fullName>
    </submittedName>
</protein>
<evidence type="ECO:0000313" key="10">
    <source>
        <dbReference type="Proteomes" id="UP000516361"/>
    </source>
</evidence>
<dbReference type="InParanoid" id="A0A7G1G4R8"/>
<organism evidence="9 10">
    <name type="scientific">Tepiditoga spiralis</name>
    <dbReference type="NCBI Taxonomy" id="2108365"/>
    <lineage>
        <taxon>Bacteria</taxon>
        <taxon>Thermotogati</taxon>
        <taxon>Thermotogota</taxon>
        <taxon>Thermotogae</taxon>
        <taxon>Petrotogales</taxon>
        <taxon>Petrotogaceae</taxon>
        <taxon>Tepiditoga</taxon>
    </lineage>
</organism>
<evidence type="ECO:0000313" key="9">
    <source>
        <dbReference type="EMBL" id="BBE29877.1"/>
    </source>
</evidence>
<keyword evidence="6" id="KW-1278">Translocase</keyword>
<name>A0A7G1G4R8_9BACT</name>
<proteinExistence type="predicted"/>
<dbReference type="Proteomes" id="UP000516361">
    <property type="component" value="Chromosome"/>
</dbReference>
<keyword evidence="10" id="KW-1185">Reference proteome</keyword>
<feature type="domain" description="ABC transporter" evidence="8">
    <location>
        <begin position="3"/>
        <end position="240"/>
    </location>
</feature>
<dbReference type="GO" id="GO:0042626">
    <property type="term" value="F:ATPase-coupled transmembrane transporter activity"/>
    <property type="evidence" value="ECO:0007669"/>
    <property type="project" value="TreeGrafter"/>
</dbReference>
<dbReference type="SUPFAM" id="SSF52540">
    <property type="entry name" value="P-loop containing nucleoside triphosphate hydrolases"/>
    <property type="match status" value="1"/>
</dbReference>
<evidence type="ECO:0000256" key="1">
    <source>
        <dbReference type="ARBA" id="ARBA00004202"/>
    </source>
</evidence>
<dbReference type="InterPro" id="IPR050095">
    <property type="entry name" value="ECF_ABC_transporter_ATP-bd"/>
</dbReference>
<dbReference type="GO" id="GO:0005524">
    <property type="term" value="F:ATP binding"/>
    <property type="evidence" value="ECO:0007669"/>
    <property type="project" value="UniProtKB-KW"/>
</dbReference>
<dbReference type="FunCoup" id="A0A7G1G4R8">
    <property type="interactions" value="233"/>
</dbReference>
<dbReference type="Gene3D" id="3.40.50.300">
    <property type="entry name" value="P-loop containing nucleotide triphosphate hydrolases"/>
    <property type="match status" value="1"/>
</dbReference>
<dbReference type="GO" id="GO:0043190">
    <property type="term" value="C:ATP-binding cassette (ABC) transporter complex"/>
    <property type="evidence" value="ECO:0007669"/>
    <property type="project" value="TreeGrafter"/>
</dbReference>
<keyword evidence="4" id="KW-0547">Nucleotide-binding</keyword>
<dbReference type="PROSITE" id="PS00211">
    <property type="entry name" value="ABC_TRANSPORTER_1"/>
    <property type="match status" value="1"/>
</dbReference>
<accession>A0A7G1G4R8</accession>
<dbReference type="InterPro" id="IPR003439">
    <property type="entry name" value="ABC_transporter-like_ATP-bd"/>
</dbReference>
<evidence type="ECO:0000256" key="7">
    <source>
        <dbReference type="ARBA" id="ARBA00023136"/>
    </source>
</evidence>
<evidence type="ECO:0000256" key="3">
    <source>
        <dbReference type="ARBA" id="ARBA00022475"/>
    </source>
</evidence>
<keyword evidence="5 9" id="KW-0067">ATP-binding</keyword>
<keyword evidence="3" id="KW-1003">Cell membrane</keyword>
<reference evidence="9 10" key="1">
    <citation type="submission" date="2018-06" db="EMBL/GenBank/DDBJ databases">
        <title>Genome sequencing of Oceanotoga sp. sy52.</title>
        <authorList>
            <person name="Mori K."/>
        </authorList>
    </citation>
    <scope>NUCLEOTIDE SEQUENCE [LARGE SCALE GENOMIC DNA]</scope>
    <source>
        <strain evidence="10">sy52</strain>
    </source>
</reference>
<dbReference type="SMART" id="SM00382">
    <property type="entry name" value="AAA"/>
    <property type="match status" value="1"/>
</dbReference>
<dbReference type="EMBL" id="AP018712">
    <property type="protein sequence ID" value="BBE29877.1"/>
    <property type="molecule type" value="Genomic_DNA"/>
</dbReference>
<dbReference type="InterPro" id="IPR027417">
    <property type="entry name" value="P-loop_NTPase"/>
</dbReference>
<evidence type="ECO:0000256" key="2">
    <source>
        <dbReference type="ARBA" id="ARBA00022448"/>
    </source>
</evidence>
<dbReference type="Pfam" id="PF00005">
    <property type="entry name" value="ABC_tran"/>
    <property type="match status" value="1"/>
</dbReference>
<dbReference type="PANTHER" id="PTHR43553:SF27">
    <property type="entry name" value="ENERGY-COUPLING FACTOR TRANSPORTER ATP-BINDING PROTEIN ECFA2"/>
    <property type="match status" value="1"/>
</dbReference>
<evidence type="ECO:0000256" key="4">
    <source>
        <dbReference type="ARBA" id="ARBA00022741"/>
    </source>
</evidence>
<dbReference type="PROSITE" id="PS50893">
    <property type="entry name" value="ABC_TRANSPORTER_2"/>
    <property type="match status" value="1"/>
</dbReference>
<dbReference type="InterPro" id="IPR003593">
    <property type="entry name" value="AAA+_ATPase"/>
</dbReference>
<dbReference type="InterPro" id="IPR017871">
    <property type="entry name" value="ABC_transporter-like_CS"/>
</dbReference>
<keyword evidence="7" id="KW-0472">Membrane</keyword>
<keyword evidence="2" id="KW-0813">Transport</keyword>
<evidence type="ECO:0000256" key="6">
    <source>
        <dbReference type="ARBA" id="ARBA00022967"/>
    </source>
</evidence>
<dbReference type="GO" id="GO:0016887">
    <property type="term" value="F:ATP hydrolysis activity"/>
    <property type="evidence" value="ECO:0007669"/>
    <property type="project" value="InterPro"/>
</dbReference>
<dbReference type="RefSeq" id="WP_190615027.1">
    <property type="nucleotide sequence ID" value="NZ_AP018712.1"/>
</dbReference>
<dbReference type="KEGG" id="ocy:OSSY52_00180"/>
<dbReference type="InterPro" id="IPR015856">
    <property type="entry name" value="ABC_transpr_CbiO/EcfA_su"/>
</dbReference>
<comment type="subcellular location">
    <subcellularLocation>
        <location evidence="1">Cell membrane</location>
        <topology evidence="1">Peripheral membrane protein</topology>
    </subcellularLocation>
</comment>
<dbReference type="CDD" id="cd03225">
    <property type="entry name" value="ABC_cobalt_CbiO_domain1"/>
    <property type="match status" value="1"/>
</dbReference>
<dbReference type="AlphaFoldDB" id="A0A7G1G4R8"/>
<evidence type="ECO:0000259" key="8">
    <source>
        <dbReference type="PROSITE" id="PS50893"/>
    </source>
</evidence>
<evidence type="ECO:0000256" key="5">
    <source>
        <dbReference type="ARBA" id="ARBA00022840"/>
    </source>
</evidence>
<gene>
    <name evidence="9" type="primary">ecfA2</name>
    <name evidence="9" type="ORF">OSSY52_00180</name>
</gene>
<sequence>MPIELENVSFSYGINTPFEKKALNEVNLKINEGELWLFIGHTGSGKSTLLNTLNGLIIPNGKVTVDTLQTNNKNTNMKELRKKVGIIFQYPESQFFLPTIAEEILYAPKNFDVDLKKEEIKFYMDIVGLPYDYLNRSPFSLSGGEMRKVAIISVLSYNPKYIIFDEPTVGLDYSTRKSVFNTVKKLNNMGKTIILSTHWISEFLELKPLVAIMKNSNLIFKGKFDDFIKLDQNFLSEAGIIFDEKLELYKKALLKNDKLKDKIAML</sequence>
<dbReference type="PANTHER" id="PTHR43553">
    <property type="entry name" value="HEAVY METAL TRANSPORTER"/>
    <property type="match status" value="1"/>
</dbReference>